<name>A0A7S3KWZ9_9STRA</name>
<evidence type="ECO:0008006" key="4">
    <source>
        <dbReference type="Google" id="ProtNLM"/>
    </source>
</evidence>
<dbReference type="AlphaFoldDB" id="A0A7S3KWZ9"/>
<reference evidence="3" key="1">
    <citation type="submission" date="2021-01" db="EMBL/GenBank/DDBJ databases">
        <authorList>
            <person name="Corre E."/>
            <person name="Pelletier E."/>
            <person name="Niang G."/>
            <person name="Scheremetjew M."/>
            <person name="Finn R."/>
            <person name="Kale V."/>
            <person name="Holt S."/>
            <person name="Cochrane G."/>
            <person name="Meng A."/>
            <person name="Brown T."/>
            <person name="Cohen L."/>
        </authorList>
    </citation>
    <scope>NUCLEOTIDE SEQUENCE</scope>
    <source>
        <strain evidence="3">CCMP127</strain>
    </source>
</reference>
<feature type="region of interest" description="Disordered" evidence="2">
    <location>
        <begin position="76"/>
        <end position="123"/>
    </location>
</feature>
<dbReference type="EMBL" id="HBIM01001840">
    <property type="protein sequence ID" value="CAE0403409.1"/>
    <property type="molecule type" value="Transcribed_RNA"/>
</dbReference>
<dbReference type="InterPro" id="IPR011990">
    <property type="entry name" value="TPR-like_helical_dom_sf"/>
</dbReference>
<feature type="region of interest" description="Disordered" evidence="2">
    <location>
        <begin position="840"/>
        <end position="864"/>
    </location>
</feature>
<evidence type="ECO:0000256" key="1">
    <source>
        <dbReference type="SAM" id="Coils"/>
    </source>
</evidence>
<protein>
    <recommendedName>
        <fullName evidence="4">PH domain-containing protein</fullName>
    </recommendedName>
</protein>
<proteinExistence type="predicted"/>
<sequence>MTDDDGTASTSLGLIIPPSKQRNNHHQAATATPFHTPEFRANLDNHVREDEDVDDEDVALRSVVTTEAETRVIEEERAAQAAQEEKRERAELAKMERERIARQRKQEQPEAYEEDEEEEEDELEASKFGALLEAAFVDPAYAWPPVEGVGKNAIELQASIDLLEGDGVSVGTTESMRERMRPPPRPVIAPSKKWWQCCKKDDAAIDQIRDYEKKKMAAKEARKAYAHLKKEKKKQKELARRMQTKYNRIPEGILIYRLDTSKKRLMLMSPPHTNTDLSTLVVEMTVVSAYPSSDKSRRGIVLVGADGQEATLTACEQRTAVSWLEAINLMTAKAEHTQKGFSALLKPKSKASQWTQQKLPEKEYDAIEERYLNLANYSNKLIRAGALPGGKKGSGGAGGIYYSVERVNNDPFTEEEEEALEAVAKRRAVIKDSWDFYRMICSLLRDRHKYDEVFRRMQLNPVYPYLNSMTGLNDPGDAGYENPEKTVVQPEKPEYVGLSKTAMAKALVSKAEAALPSLVEICKALAGSLGMEEVGVGPVKEASVALRKADKKYEGDLLKVTDYCRALLVVKDFPSLLALLELARDSFGPLIRRVKMSSLKKEQKALPGGYRHCIINIELKQHICEIQVHLWPMWVVCGVGGFRHYRHCVEYSTDSFDNSFDALDGLDRKTMAELIVMAEEAVAETPLDNLDWYHERCILDYFAETGLFMKHGLYVWAEITLRHLIRLRTESPDIGPDHHETIILHKYMAECLEAQGKKDEAEKSLERVQKFEDARNEAARDAEKSMWDYLVDAPNDAYDMLMDPNRKAREAEEKLRQEVKASKKAWRKVRSERFPFLDVEVSGSAGSAQEEKKVDGSEPTTVNM</sequence>
<evidence type="ECO:0000256" key="2">
    <source>
        <dbReference type="SAM" id="MobiDB-lite"/>
    </source>
</evidence>
<dbReference type="Gene3D" id="1.25.40.10">
    <property type="entry name" value="Tetratricopeptide repeat domain"/>
    <property type="match status" value="1"/>
</dbReference>
<accession>A0A7S3KWZ9</accession>
<gene>
    <name evidence="3" type="ORF">ACOF00016_LOCUS1612</name>
</gene>
<evidence type="ECO:0000313" key="3">
    <source>
        <dbReference type="EMBL" id="CAE0403409.1"/>
    </source>
</evidence>
<feature type="coiled-coil region" evidence="1">
    <location>
        <begin position="744"/>
        <end position="781"/>
    </location>
</feature>
<feature type="compositionally biased region" description="Acidic residues" evidence="2">
    <location>
        <begin position="110"/>
        <end position="123"/>
    </location>
</feature>
<feature type="compositionally biased region" description="Basic and acidic residues" evidence="2">
    <location>
        <begin position="76"/>
        <end position="108"/>
    </location>
</feature>
<keyword evidence="1" id="KW-0175">Coiled coil</keyword>
<organism evidence="3">
    <name type="scientific">Amphora coffeiformis</name>
    <dbReference type="NCBI Taxonomy" id="265554"/>
    <lineage>
        <taxon>Eukaryota</taxon>
        <taxon>Sar</taxon>
        <taxon>Stramenopiles</taxon>
        <taxon>Ochrophyta</taxon>
        <taxon>Bacillariophyta</taxon>
        <taxon>Bacillariophyceae</taxon>
        <taxon>Bacillariophycidae</taxon>
        <taxon>Thalassiophysales</taxon>
        <taxon>Catenulaceae</taxon>
        <taxon>Amphora</taxon>
    </lineage>
</organism>
<feature type="coiled-coil region" evidence="1">
    <location>
        <begin position="211"/>
        <end position="245"/>
    </location>
</feature>
<feature type="region of interest" description="Disordered" evidence="2">
    <location>
        <begin position="1"/>
        <end position="38"/>
    </location>
</feature>